<gene>
    <name evidence="1" type="ORF">RhiirA4_491576</name>
</gene>
<sequence>MYAELFGLLKKAIDYATKADMQHELLNVFKAFIYDDLHRKRRVLKDIINVVEENCISSHIEDSASGTKGQKCSKYNIHAAQIILGCHNYNLGCHN</sequence>
<comment type="caution">
    <text evidence="1">The sequence shown here is derived from an EMBL/GenBank/DDBJ whole genome shotgun (WGS) entry which is preliminary data.</text>
</comment>
<evidence type="ECO:0000313" key="2">
    <source>
        <dbReference type="Proteomes" id="UP000234323"/>
    </source>
</evidence>
<name>A0A2I1HWJ7_9GLOM</name>
<dbReference type="Proteomes" id="UP000234323">
    <property type="component" value="Unassembled WGS sequence"/>
</dbReference>
<accession>A0A2I1HWJ7</accession>
<dbReference type="AlphaFoldDB" id="A0A2I1HWJ7"/>
<keyword evidence="2" id="KW-1185">Reference proteome</keyword>
<protein>
    <submittedName>
        <fullName evidence="1">Uncharacterized protein</fullName>
    </submittedName>
</protein>
<reference evidence="1 2" key="1">
    <citation type="submission" date="2015-10" db="EMBL/GenBank/DDBJ databases">
        <title>Genome analyses suggest a sexual origin of heterokaryosis in a supposedly ancient asexual fungus.</title>
        <authorList>
            <person name="Ropars J."/>
            <person name="Sedzielewska K."/>
            <person name="Noel J."/>
            <person name="Charron P."/>
            <person name="Farinelli L."/>
            <person name="Marton T."/>
            <person name="Kruger M."/>
            <person name="Pelin A."/>
            <person name="Brachmann A."/>
            <person name="Corradi N."/>
        </authorList>
    </citation>
    <scope>NUCLEOTIDE SEQUENCE [LARGE SCALE GENOMIC DNA]</scope>
    <source>
        <strain evidence="1 2">A4</strain>
    </source>
</reference>
<evidence type="ECO:0000313" key="1">
    <source>
        <dbReference type="EMBL" id="PKY63260.1"/>
    </source>
</evidence>
<organism evidence="1 2">
    <name type="scientific">Rhizophagus irregularis</name>
    <dbReference type="NCBI Taxonomy" id="588596"/>
    <lineage>
        <taxon>Eukaryota</taxon>
        <taxon>Fungi</taxon>
        <taxon>Fungi incertae sedis</taxon>
        <taxon>Mucoromycota</taxon>
        <taxon>Glomeromycotina</taxon>
        <taxon>Glomeromycetes</taxon>
        <taxon>Glomerales</taxon>
        <taxon>Glomeraceae</taxon>
        <taxon>Rhizophagus</taxon>
    </lineage>
</organism>
<proteinExistence type="predicted"/>
<dbReference type="EMBL" id="LLXI01009557">
    <property type="protein sequence ID" value="PKY63260.1"/>
    <property type="molecule type" value="Genomic_DNA"/>
</dbReference>